<evidence type="ECO:0000256" key="2">
    <source>
        <dbReference type="ARBA" id="ARBA00022777"/>
    </source>
</evidence>
<keyword evidence="1" id="KW-0808">Transferase</keyword>
<comment type="similarity">
    <text evidence="3">Belongs to the bacterial glucokinase family.</text>
</comment>
<proteinExistence type="inferred from homology"/>
<protein>
    <submittedName>
        <fullName evidence="4">Glucokinase</fullName>
    </submittedName>
</protein>
<evidence type="ECO:0000256" key="1">
    <source>
        <dbReference type="ARBA" id="ARBA00022679"/>
    </source>
</evidence>
<dbReference type="RefSeq" id="WP_353399473.1">
    <property type="nucleotide sequence ID" value="NZ_BAABWU010000006.1"/>
</dbReference>
<dbReference type="Proteomes" id="UP001441944">
    <property type="component" value="Unassembled WGS sequence"/>
</dbReference>
<dbReference type="CDD" id="cd24008">
    <property type="entry name" value="ASKHA_NBD_GLK"/>
    <property type="match status" value="1"/>
</dbReference>
<dbReference type="SUPFAM" id="SSF53067">
    <property type="entry name" value="Actin-like ATPase domain"/>
    <property type="match status" value="1"/>
</dbReference>
<dbReference type="PANTHER" id="PTHR47690:SF1">
    <property type="entry name" value="GLUCOKINASE"/>
    <property type="match status" value="1"/>
</dbReference>
<dbReference type="InterPro" id="IPR043129">
    <property type="entry name" value="ATPase_NBD"/>
</dbReference>
<evidence type="ECO:0000313" key="4">
    <source>
        <dbReference type="EMBL" id="GAA6196541.1"/>
    </source>
</evidence>
<organism evidence="4 5">
    <name type="scientific">Pseudophaeobacter arcticus</name>
    <dbReference type="NCBI Taxonomy" id="385492"/>
    <lineage>
        <taxon>Bacteria</taxon>
        <taxon>Pseudomonadati</taxon>
        <taxon>Pseudomonadota</taxon>
        <taxon>Alphaproteobacteria</taxon>
        <taxon>Rhodobacterales</taxon>
        <taxon>Paracoccaceae</taxon>
        <taxon>Pseudophaeobacter</taxon>
    </lineage>
</organism>
<dbReference type="Gene3D" id="3.40.367.20">
    <property type="match status" value="1"/>
</dbReference>
<gene>
    <name evidence="4" type="ORF">NBRC116598_19850</name>
</gene>
<dbReference type="EMBL" id="BAABWU010000006">
    <property type="protein sequence ID" value="GAA6196541.1"/>
    <property type="molecule type" value="Genomic_DNA"/>
</dbReference>
<keyword evidence="2" id="KW-0418">Kinase</keyword>
<dbReference type="InterPro" id="IPR050201">
    <property type="entry name" value="Bacterial_glucokinase"/>
</dbReference>
<sequence>MRRLVADLGGTNCRLALSTAAGQPLQAVQSYRNEDFASFSDLLGRYLRDTAQTAIAEMVIAVAGPVNGPAGDQNTQMTNRGWNLSSRELSQNMGNIAVCLLNDLSAMGHSLAELSEHELVEVQPLNAADPLGQKLVIGIGTGFNVSPVIAADHGVVSLKSEFGHVALPLDLYQALQAQIGAKATDFTTIERCFSGRGFAALYAAWAPDAPPLHNAAAIMAAASHNDSVAAFTGFYAELLALLSRNLIKGFLPRGGLYFAGTLARNLLTSPAKSAFLQAYGRPDPQFPDLTAPVFCILDDGAALKGCAGVALPNR</sequence>
<accession>A0ABQ0AKZ6</accession>
<name>A0ABQ0AKZ6_9RHOB</name>
<dbReference type="PANTHER" id="PTHR47690">
    <property type="entry name" value="GLUCOKINASE"/>
    <property type="match status" value="1"/>
</dbReference>
<keyword evidence="5" id="KW-1185">Reference proteome</keyword>
<evidence type="ECO:0000256" key="3">
    <source>
        <dbReference type="RuleBase" id="RU004046"/>
    </source>
</evidence>
<dbReference type="Pfam" id="PF02685">
    <property type="entry name" value="Glucokinase"/>
    <property type="match status" value="1"/>
</dbReference>
<comment type="caution">
    <text evidence="4">The sequence shown here is derived from an EMBL/GenBank/DDBJ whole genome shotgun (WGS) entry which is preliminary data.</text>
</comment>
<dbReference type="Gene3D" id="3.30.420.40">
    <property type="match status" value="1"/>
</dbReference>
<evidence type="ECO:0000313" key="5">
    <source>
        <dbReference type="Proteomes" id="UP001441944"/>
    </source>
</evidence>
<dbReference type="InterPro" id="IPR003836">
    <property type="entry name" value="Glucokinase"/>
</dbReference>
<reference evidence="4 5" key="1">
    <citation type="submission" date="2024-04" db="EMBL/GenBank/DDBJ databases">
        <title>Draft genome sequence of Pseudophaeobacter arcticus NBRC 116598.</title>
        <authorList>
            <person name="Miyakawa T."/>
            <person name="Kusuya Y."/>
            <person name="Miura T."/>
        </authorList>
    </citation>
    <scope>NUCLEOTIDE SEQUENCE [LARGE SCALE GENOMIC DNA]</scope>
    <source>
        <strain evidence="4 5">SU-CL00105</strain>
    </source>
</reference>